<sequence>MIRTRLPCLLNNSQLSTECRRRRMKFATIQNVLDTIKTGLELIFEEAGEPLQQQIYRLNYCIQPVYDDEDEDRLGASPKQKRTAEIYLKQETFTHTKHLPPPPIQTTLPPNWILPCSTPFRGICRHLQVRTAQNREILDGEEDTVHTIDDDDEKTLDQLL</sequence>
<protein>
    <submittedName>
        <fullName evidence="1">Uncharacterized protein</fullName>
    </submittedName>
</protein>
<organism evidence="1 2">
    <name type="scientific">Blattamonas nauphoetae</name>
    <dbReference type="NCBI Taxonomy" id="2049346"/>
    <lineage>
        <taxon>Eukaryota</taxon>
        <taxon>Metamonada</taxon>
        <taxon>Preaxostyla</taxon>
        <taxon>Oxymonadida</taxon>
        <taxon>Blattamonas</taxon>
    </lineage>
</organism>
<reference evidence="1 2" key="1">
    <citation type="journal article" date="2022" name="bioRxiv">
        <title>Genomics of Preaxostyla Flagellates Illuminates Evolutionary Transitions and the Path Towards Mitochondrial Loss.</title>
        <authorList>
            <person name="Novak L.V.F."/>
            <person name="Treitli S.C."/>
            <person name="Pyrih J."/>
            <person name="Halakuc P."/>
            <person name="Pipaliya S.V."/>
            <person name="Vacek V."/>
            <person name="Brzon O."/>
            <person name="Soukal P."/>
            <person name="Eme L."/>
            <person name="Dacks J.B."/>
            <person name="Karnkowska A."/>
            <person name="Elias M."/>
            <person name="Hampl V."/>
        </authorList>
    </citation>
    <scope>NUCLEOTIDE SEQUENCE [LARGE SCALE GENOMIC DNA]</scope>
    <source>
        <strain evidence="1">NAU3</strain>
        <tissue evidence="1">Gut</tissue>
    </source>
</reference>
<comment type="caution">
    <text evidence="1">The sequence shown here is derived from an EMBL/GenBank/DDBJ whole genome shotgun (WGS) entry which is preliminary data.</text>
</comment>
<keyword evidence="2" id="KW-1185">Reference proteome</keyword>
<evidence type="ECO:0000313" key="2">
    <source>
        <dbReference type="Proteomes" id="UP001281761"/>
    </source>
</evidence>
<gene>
    <name evidence="1" type="ORF">BLNAU_9013</name>
</gene>
<dbReference type="EMBL" id="JARBJD010000060">
    <property type="protein sequence ID" value="KAK2956037.1"/>
    <property type="molecule type" value="Genomic_DNA"/>
</dbReference>
<evidence type="ECO:0000313" key="1">
    <source>
        <dbReference type="EMBL" id="KAK2956037.1"/>
    </source>
</evidence>
<name>A0ABQ9XX20_9EUKA</name>
<proteinExistence type="predicted"/>
<accession>A0ABQ9XX20</accession>
<dbReference type="Proteomes" id="UP001281761">
    <property type="component" value="Unassembled WGS sequence"/>
</dbReference>